<organism evidence="34">
    <name type="scientific">Nippostrongylus brasiliensis</name>
    <name type="common">Rat hookworm</name>
    <dbReference type="NCBI Taxonomy" id="27835"/>
    <lineage>
        <taxon>Eukaryota</taxon>
        <taxon>Metazoa</taxon>
        <taxon>Ecdysozoa</taxon>
        <taxon>Nematoda</taxon>
        <taxon>Chromadorea</taxon>
        <taxon>Rhabditida</taxon>
        <taxon>Rhabditina</taxon>
        <taxon>Rhabditomorpha</taxon>
        <taxon>Strongyloidea</taxon>
        <taxon>Heligmosomidae</taxon>
        <taxon>Nippostrongylus</taxon>
    </lineage>
</organism>
<dbReference type="GO" id="GO:0098552">
    <property type="term" value="C:side of membrane"/>
    <property type="evidence" value="ECO:0007669"/>
    <property type="project" value="UniProtKB-KW"/>
</dbReference>
<dbReference type="WBParaSite" id="NBR_0002207901-mRNA-1">
    <property type="protein sequence ID" value="NBR_0002207901-mRNA-1"/>
    <property type="gene ID" value="NBR_0002207901"/>
</dbReference>
<comment type="cofactor">
    <cofactor evidence="1">
        <name>Zn(2+)</name>
        <dbReference type="ChEBI" id="CHEBI:29105"/>
    </cofactor>
</comment>
<comment type="catalytic activity">
    <reaction evidence="23">
        <text>glycero-2-phosphocholine + H2O = phosphocholine + glycerol + H(+)</text>
        <dbReference type="Rhea" id="RHEA:61684"/>
        <dbReference type="ChEBI" id="CHEBI:15377"/>
        <dbReference type="ChEBI" id="CHEBI:15378"/>
        <dbReference type="ChEBI" id="CHEBI:17754"/>
        <dbReference type="ChEBI" id="CHEBI:144950"/>
        <dbReference type="ChEBI" id="CHEBI:295975"/>
    </reaction>
    <physiologicalReaction direction="left-to-right" evidence="23">
        <dbReference type="Rhea" id="RHEA:61685"/>
    </physiologicalReaction>
</comment>
<protein>
    <recommendedName>
        <fullName evidence="4">glycerophosphocholine cholinephosphodiesterase</fullName>
        <ecNumber evidence="4">3.1.4.38</ecNumber>
    </recommendedName>
    <alternativeName>
        <fullName evidence="19">Choline-specific glycerophosphodiester phosphodiesterase</fullName>
    </alternativeName>
    <alternativeName>
        <fullName evidence="18">Ectonucleotide pyrophosphatase/phosphodiesterase family member 6</fullName>
    </alternativeName>
</protein>
<proteinExistence type="inferred from homology"/>
<evidence type="ECO:0000256" key="5">
    <source>
        <dbReference type="ARBA" id="ARBA00022475"/>
    </source>
</evidence>
<dbReference type="PANTHER" id="PTHR10151">
    <property type="entry name" value="ECTONUCLEOTIDE PYROPHOSPHATASE/PHOSPHODIESTERASE"/>
    <property type="match status" value="1"/>
</dbReference>
<comment type="catalytic activity">
    <reaction evidence="27">
        <text>1-hexadecanoyl-sn-glycero-3-phosphocholine + H2O = 1-hexadecanoyl-sn-glycerol + phosphocholine + H(+)</text>
        <dbReference type="Rhea" id="RHEA:41119"/>
        <dbReference type="ChEBI" id="CHEBI:15377"/>
        <dbReference type="ChEBI" id="CHEBI:15378"/>
        <dbReference type="ChEBI" id="CHEBI:72998"/>
        <dbReference type="ChEBI" id="CHEBI:75542"/>
        <dbReference type="ChEBI" id="CHEBI:295975"/>
    </reaction>
    <physiologicalReaction direction="left-to-right" evidence="27">
        <dbReference type="Rhea" id="RHEA:41120"/>
    </physiologicalReaction>
</comment>
<evidence type="ECO:0000256" key="16">
    <source>
        <dbReference type="ARBA" id="ARBA00023180"/>
    </source>
</evidence>
<comment type="similarity">
    <text evidence="3">Belongs to the nucleotide pyrophosphatase/phosphodiesterase family.</text>
</comment>
<accession>A0A0N4YXV7</accession>
<evidence type="ECO:0000313" key="32">
    <source>
        <dbReference type="EMBL" id="VDL86653.1"/>
    </source>
</evidence>
<dbReference type="EC" id="3.1.4.38" evidence="4"/>
<comment type="catalytic activity">
    <reaction evidence="21">
        <text>1-dodecanoyl-sn-glycero-3-phosphocholine + H2O = 1-dodecanoyl-sn-glycerol + phosphocholine + H(+)</text>
        <dbReference type="Rhea" id="RHEA:41127"/>
        <dbReference type="ChEBI" id="CHEBI:15377"/>
        <dbReference type="ChEBI" id="CHEBI:15378"/>
        <dbReference type="ChEBI" id="CHEBI:74966"/>
        <dbReference type="ChEBI" id="CHEBI:75529"/>
        <dbReference type="ChEBI" id="CHEBI:295975"/>
    </reaction>
    <physiologicalReaction direction="left-to-right" evidence="21">
        <dbReference type="Rhea" id="RHEA:41128"/>
    </physiologicalReaction>
</comment>
<dbReference type="GO" id="GO:0046872">
    <property type="term" value="F:metal ion binding"/>
    <property type="evidence" value="ECO:0007669"/>
    <property type="project" value="UniProtKB-KW"/>
</dbReference>
<dbReference type="STRING" id="27835.A0A0N4YXV7"/>
<evidence type="ECO:0000256" key="14">
    <source>
        <dbReference type="ARBA" id="ARBA00023136"/>
    </source>
</evidence>
<evidence type="ECO:0000256" key="23">
    <source>
        <dbReference type="ARBA" id="ARBA00047482"/>
    </source>
</evidence>
<evidence type="ECO:0000256" key="19">
    <source>
        <dbReference type="ARBA" id="ARBA00032556"/>
    </source>
</evidence>
<evidence type="ECO:0000256" key="30">
    <source>
        <dbReference type="ARBA" id="ARBA00049092"/>
    </source>
</evidence>
<dbReference type="OMA" id="NNHYPEM"/>
<evidence type="ECO:0000256" key="18">
    <source>
        <dbReference type="ARBA" id="ARBA00031167"/>
    </source>
</evidence>
<evidence type="ECO:0000256" key="11">
    <source>
        <dbReference type="ARBA" id="ARBA00022833"/>
    </source>
</evidence>
<keyword evidence="8" id="KW-0479">Metal-binding</keyword>
<evidence type="ECO:0000313" key="33">
    <source>
        <dbReference type="Proteomes" id="UP000271162"/>
    </source>
</evidence>
<dbReference type="GO" id="GO:0016042">
    <property type="term" value="P:lipid catabolic process"/>
    <property type="evidence" value="ECO:0007669"/>
    <property type="project" value="UniProtKB-KW"/>
</dbReference>
<evidence type="ECO:0000256" key="15">
    <source>
        <dbReference type="ARBA" id="ARBA00023157"/>
    </source>
</evidence>
<keyword evidence="5" id="KW-1003">Cell membrane</keyword>
<evidence type="ECO:0000256" key="6">
    <source>
        <dbReference type="ARBA" id="ARBA00022553"/>
    </source>
</evidence>
<evidence type="ECO:0000256" key="13">
    <source>
        <dbReference type="ARBA" id="ARBA00023098"/>
    </source>
</evidence>
<keyword evidence="11" id="KW-0862">Zinc</keyword>
<evidence type="ECO:0000256" key="21">
    <source>
        <dbReference type="ARBA" id="ARBA00047290"/>
    </source>
</evidence>
<gene>
    <name evidence="32" type="ORF">NBR_LOCUS22080</name>
</gene>
<comment type="catalytic activity">
    <reaction evidence="22">
        <text>1-(9Z-octadecenoyl)-sn-glycero-3-phosphocholine + H2O = 1-(9Z-octadecenoyl)-sn-glycerol + phosphocholine + H(+)</text>
        <dbReference type="Rhea" id="RHEA:41091"/>
        <dbReference type="ChEBI" id="CHEBI:15377"/>
        <dbReference type="ChEBI" id="CHEBI:15378"/>
        <dbReference type="ChEBI" id="CHEBI:28610"/>
        <dbReference type="ChEBI" id="CHEBI:75757"/>
        <dbReference type="ChEBI" id="CHEBI:295975"/>
    </reaction>
    <physiologicalReaction direction="left-to-right" evidence="22">
        <dbReference type="Rhea" id="RHEA:41092"/>
    </physiologicalReaction>
</comment>
<evidence type="ECO:0000256" key="10">
    <source>
        <dbReference type="ARBA" id="ARBA00022801"/>
    </source>
</evidence>
<dbReference type="EMBL" id="UYSL01027362">
    <property type="protein sequence ID" value="VDL86653.1"/>
    <property type="molecule type" value="Genomic_DNA"/>
</dbReference>
<reference evidence="32 33" key="2">
    <citation type="submission" date="2018-11" db="EMBL/GenBank/DDBJ databases">
        <authorList>
            <consortium name="Pathogen Informatics"/>
        </authorList>
    </citation>
    <scope>NUCLEOTIDE SEQUENCE [LARGE SCALE GENOMIC DNA]</scope>
</reference>
<name>A0A0N4YXV7_NIPBR</name>
<keyword evidence="16" id="KW-0325">Glycoprotein</keyword>
<evidence type="ECO:0000256" key="26">
    <source>
        <dbReference type="ARBA" id="ARBA00047779"/>
    </source>
</evidence>
<dbReference type="Gene3D" id="3.40.720.10">
    <property type="entry name" value="Alkaline Phosphatase, subunit A"/>
    <property type="match status" value="1"/>
</dbReference>
<evidence type="ECO:0000256" key="24">
    <source>
        <dbReference type="ARBA" id="ARBA00047494"/>
    </source>
</evidence>
<keyword evidence="17" id="KW-0449">Lipoprotein</keyword>
<sequence>MQLHKTSISITSAALQKDYISRVLDDYVPMELVHTSVGCGAVKQLIAMPGKTHQVYSELRNHTPIPNVKVYYTTPKVGDLPEWYHYKKSQTVPDLVLVAQPGYAVVTRDEDKRTPKQAAEDVKTAISGYNNHYPEMLGVFLAYGPGEISVH</sequence>
<dbReference type="GO" id="GO:0047390">
    <property type="term" value="F:glycerophosphocholine cholinephosphodiesterase activity"/>
    <property type="evidence" value="ECO:0007669"/>
    <property type="project" value="UniProtKB-EC"/>
</dbReference>
<dbReference type="InterPro" id="IPR017850">
    <property type="entry name" value="Alkaline_phosphatase_core_sf"/>
</dbReference>
<dbReference type="Proteomes" id="UP000271162">
    <property type="component" value="Unassembled WGS sequence"/>
</dbReference>
<evidence type="ECO:0000256" key="4">
    <source>
        <dbReference type="ARBA" id="ARBA00012318"/>
    </source>
</evidence>
<comment type="catalytic activity">
    <reaction evidence="29">
        <text>sn-glycerol 3-phosphocholine + H2O = phosphocholine + glycerol + H(+)</text>
        <dbReference type="Rhea" id="RHEA:19545"/>
        <dbReference type="ChEBI" id="CHEBI:15377"/>
        <dbReference type="ChEBI" id="CHEBI:15378"/>
        <dbReference type="ChEBI" id="CHEBI:16870"/>
        <dbReference type="ChEBI" id="CHEBI:17754"/>
        <dbReference type="ChEBI" id="CHEBI:295975"/>
        <dbReference type="EC" id="3.1.4.38"/>
    </reaction>
    <physiologicalReaction direction="left-to-right" evidence="29">
        <dbReference type="Rhea" id="RHEA:19546"/>
    </physiologicalReaction>
</comment>
<keyword evidence="13" id="KW-0443">Lipid metabolism</keyword>
<evidence type="ECO:0000256" key="25">
    <source>
        <dbReference type="ARBA" id="ARBA00047600"/>
    </source>
</evidence>
<evidence type="ECO:0000256" key="12">
    <source>
        <dbReference type="ARBA" id="ARBA00022963"/>
    </source>
</evidence>
<keyword evidence="33" id="KW-1185">Reference proteome</keyword>
<comment type="catalytic activity">
    <reaction evidence="24">
        <text>a 1-O-alkyl-sn-glycero-3-phosphocholine + H2O = a 1-O-alkyl-sn-glycerol + phosphocholine + H(+)</text>
        <dbReference type="Rhea" id="RHEA:36083"/>
        <dbReference type="ChEBI" id="CHEBI:15377"/>
        <dbReference type="ChEBI" id="CHEBI:15378"/>
        <dbReference type="ChEBI" id="CHEBI:15850"/>
        <dbReference type="ChEBI" id="CHEBI:30909"/>
        <dbReference type="ChEBI" id="CHEBI:295975"/>
    </reaction>
    <physiologicalReaction direction="left-to-right" evidence="24">
        <dbReference type="Rhea" id="RHEA:36084"/>
    </physiologicalReaction>
</comment>
<keyword evidence="9" id="KW-0732">Signal</keyword>
<comment type="catalytic activity">
    <reaction evidence="26">
        <text>1-tetradecanoyl-sn-glycero-3-phosphocholine + H2O = 1-tetradecanoyl-sn-glycerol + phosphocholine + H(+)</text>
        <dbReference type="Rhea" id="RHEA:40999"/>
        <dbReference type="ChEBI" id="CHEBI:15377"/>
        <dbReference type="ChEBI" id="CHEBI:15378"/>
        <dbReference type="ChEBI" id="CHEBI:64489"/>
        <dbReference type="ChEBI" id="CHEBI:75536"/>
        <dbReference type="ChEBI" id="CHEBI:295975"/>
    </reaction>
    <physiologicalReaction direction="left-to-right" evidence="26">
        <dbReference type="Rhea" id="RHEA:41000"/>
    </physiologicalReaction>
</comment>
<dbReference type="PANTHER" id="PTHR10151:SF66">
    <property type="entry name" value="GLYCEROPHOSPHOCHOLINE CHOLINEPHOSPHODIESTERASE ENPP6"/>
    <property type="match status" value="1"/>
</dbReference>
<comment type="catalytic activity">
    <reaction evidence="31">
        <text>1-(5Z,8Z,11Z,14Z-eicosatetraenoyl)-sn-glycero-3-phosphocholine + H2O = 1-(5Z,8Z,11Z,14Z-eicosatetraenoyl)-sn-glycerol + phosphocholine + H(+)</text>
        <dbReference type="Rhea" id="RHEA:41003"/>
        <dbReference type="ChEBI" id="CHEBI:15377"/>
        <dbReference type="ChEBI" id="CHEBI:15378"/>
        <dbReference type="ChEBI" id="CHEBI:34071"/>
        <dbReference type="ChEBI" id="CHEBI:74344"/>
        <dbReference type="ChEBI" id="CHEBI:295975"/>
    </reaction>
    <physiologicalReaction direction="left-to-right" evidence="31">
        <dbReference type="Rhea" id="RHEA:41004"/>
    </physiologicalReaction>
</comment>
<comment type="catalytic activity">
    <reaction evidence="28">
        <text>sphing-4-enine-phosphocholine + H2O = sphing-4-enine + phosphocholine + H(+)</text>
        <dbReference type="Rhea" id="RHEA:41095"/>
        <dbReference type="ChEBI" id="CHEBI:15377"/>
        <dbReference type="ChEBI" id="CHEBI:15378"/>
        <dbReference type="ChEBI" id="CHEBI:57756"/>
        <dbReference type="ChEBI" id="CHEBI:58906"/>
        <dbReference type="ChEBI" id="CHEBI:295975"/>
    </reaction>
    <physiologicalReaction direction="left-to-right" evidence="28">
        <dbReference type="Rhea" id="RHEA:41096"/>
    </physiologicalReaction>
</comment>
<evidence type="ECO:0000256" key="7">
    <source>
        <dbReference type="ARBA" id="ARBA00022622"/>
    </source>
</evidence>
<keyword evidence="15" id="KW-1015">Disulfide bond</keyword>
<keyword evidence="10" id="KW-0378">Hydrolase</keyword>
<dbReference type="GO" id="GO:0005886">
    <property type="term" value="C:plasma membrane"/>
    <property type="evidence" value="ECO:0007669"/>
    <property type="project" value="UniProtKB-SubCell"/>
</dbReference>
<keyword evidence="14" id="KW-0472">Membrane</keyword>
<evidence type="ECO:0000256" key="31">
    <source>
        <dbReference type="ARBA" id="ARBA00049320"/>
    </source>
</evidence>
<evidence type="ECO:0000313" key="34">
    <source>
        <dbReference type="WBParaSite" id="NBR_0002207901-mRNA-1"/>
    </source>
</evidence>
<evidence type="ECO:0000256" key="20">
    <source>
        <dbReference type="ARBA" id="ARBA00046203"/>
    </source>
</evidence>
<reference evidence="34" key="1">
    <citation type="submission" date="2017-02" db="UniProtKB">
        <authorList>
            <consortium name="WormBaseParasite"/>
        </authorList>
    </citation>
    <scope>IDENTIFICATION</scope>
</reference>
<dbReference type="SUPFAM" id="SSF53649">
    <property type="entry name" value="Alkaline phosphatase-like"/>
    <property type="match status" value="1"/>
</dbReference>
<dbReference type="AlphaFoldDB" id="A0A0N4YXV7"/>
<evidence type="ECO:0000256" key="27">
    <source>
        <dbReference type="ARBA" id="ARBA00048209"/>
    </source>
</evidence>
<evidence type="ECO:0000256" key="29">
    <source>
        <dbReference type="ARBA" id="ARBA00048703"/>
    </source>
</evidence>
<evidence type="ECO:0000256" key="2">
    <source>
        <dbReference type="ARBA" id="ARBA00004609"/>
    </source>
</evidence>
<evidence type="ECO:0000256" key="17">
    <source>
        <dbReference type="ARBA" id="ARBA00023288"/>
    </source>
</evidence>
<comment type="catalytic activity">
    <reaction evidence="25">
        <text>a 1-acyl-sn-glycero-3-phosphocholine + H2O = a 1-acyl-sn-glycerol + phosphocholine + H(+)</text>
        <dbReference type="Rhea" id="RHEA:44720"/>
        <dbReference type="ChEBI" id="CHEBI:15377"/>
        <dbReference type="ChEBI" id="CHEBI:15378"/>
        <dbReference type="ChEBI" id="CHEBI:58168"/>
        <dbReference type="ChEBI" id="CHEBI:64683"/>
        <dbReference type="ChEBI" id="CHEBI:295975"/>
    </reaction>
    <physiologicalReaction direction="left-to-right" evidence="25">
        <dbReference type="Rhea" id="RHEA:44721"/>
    </physiologicalReaction>
</comment>
<keyword evidence="6" id="KW-0597">Phosphoprotein</keyword>
<keyword evidence="12" id="KW-0442">Lipid degradation</keyword>
<dbReference type="Pfam" id="PF01663">
    <property type="entry name" value="Phosphodiest"/>
    <property type="match status" value="1"/>
</dbReference>
<dbReference type="InterPro" id="IPR002591">
    <property type="entry name" value="Phosphodiest/P_Trfase"/>
</dbReference>
<evidence type="ECO:0000256" key="9">
    <source>
        <dbReference type="ARBA" id="ARBA00022729"/>
    </source>
</evidence>
<evidence type="ECO:0000256" key="28">
    <source>
        <dbReference type="ARBA" id="ARBA00048234"/>
    </source>
</evidence>
<evidence type="ECO:0000256" key="8">
    <source>
        <dbReference type="ARBA" id="ARBA00022723"/>
    </source>
</evidence>
<evidence type="ECO:0000256" key="22">
    <source>
        <dbReference type="ARBA" id="ARBA00047322"/>
    </source>
</evidence>
<keyword evidence="7" id="KW-0336">GPI-anchor</keyword>
<comment type="subcellular location">
    <subcellularLocation>
        <location evidence="2">Cell membrane</location>
        <topology evidence="2">Lipid-anchor</topology>
        <topology evidence="2">GPI-anchor</topology>
    </subcellularLocation>
</comment>
<evidence type="ECO:0000256" key="3">
    <source>
        <dbReference type="ARBA" id="ARBA00010594"/>
    </source>
</evidence>
<comment type="catalytic activity">
    <reaction evidence="30">
        <text>1-(9Z,12Z)-octadecadienoyl-sn-glycero-3-phosphocholine + H2O = 1-(9Z,12Z-octadecadienoyl)-sn-glycerol + phosphocholine + H(+)</text>
        <dbReference type="Rhea" id="RHEA:41115"/>
        <dbReference type="ChEBI" id="CHEBI:15377"/>
        <dbReference type="ChEBI" id="CHEBI:15378"/>
        <dbReference type="ChEBI" id="CHEBI:28733"/>
        <dbReference type="ChEBI" id="CHEBI:75561"/>
        <dbReference type="ChEBI" id="CHEBI:295975"/>
    </reaction>
    <physiologicalReaction direction="left-to-right" evidence="30">
        <dbReference type="Rhea" id="RHEA:41116"/>
    </physiologicalReaction>
</comment>
<comment type="function">
    <text evidence="20">Choline-specific glycerophosphodiesterase that hydrolyzes glycerophosphocholine (GPC) and lysophosphatidylcholine (LPC) and contributes to supplying choline to the cells. Has a preference for LPC with short (12:0 and 14:0) or polyunsaturated (18:2 and 20:4) fatty acids. In vitro, hydrolyzes only choline-containing lysophospholipids, such as sphingosylphosphorylcholine (SPC), platelet-activating factor (PAF) and lysoPAF, but not other lysophospholipids.</text>
</comment>
<evidence type="ECO:0000256" key="1">
    <source>
        <dbReference type="ARBA" id="ARBA00001947"/>
    </source>
</evidence>